<accession>A0A9W8HQY3</accession>
<dbReference type="EMBL" id="JANBUO010001430">
    <property type="protein sequence ID" value="KAJ2798306.1"/>
    <property type="molecule type" value="Genomic_DNA"/>
</dbReference>
<keyword evidence="2" id="KW-1185">Reference proteome</keyword>
<reference evidence="1" key="1">
    <citation type="submission" date="2022-07" db="EMBL/GenBank/DDBJ databases">
        <title>Phylogenomic reconstructions and comparative analyses of Kickxellomycotina fungi.</title>
        <authorList>
            <person name="Reynolds N.K."/>
            <person name="Stajich J.E."/>
            <person name="Barry K."/>
            <person name="Grigoriev I.V."/>
            <person name="Crous P."/>
            <person name="Smith M.E."/>
        </authorList>
    </citation>
    <scope>NUCLEOTIDE SEQUENCE</scope>
    <source>
        <strain evidence="1">NRRL 1565</strain>
    </source>
</reference>
<dbReference type="AlphaFoldDB" id="A0A9W8HQY3"/>
<proteinExistence type="predicted"/>
<dbReference type="Gene3D" id="1.10.3630.10">
    <property type="entry name" value="yeast vps74-n-term truncation variant domain like"/>
    <property type="match status" value="1"/>
</dbReference>
<comment type="caution">
    <text evidence="1">The sequence shown here is derived from an EMBL/GenBank/DDBJ whole genome shotgun (WGS) entry which is preliminary data.</text>
</comment>
<dbReference type="InterPro" id="IPR038261">
    <property type="entry name" value="GPP34-like_sf"/>
</dbReference>
<dbReference type="OrthoDB" id="2189106at2759"/>
<protein>
    <submittedName>
        <fullName evidence="1">Vacuolar protein sorting-associated protein 74</fullName>
    </submittedName>
</protein>
<gene>
    <name evidence="1" type="primary">VPS74</name>
    <name evidence="1" type="ORF">H4R20_004871</name>
</gene>
<evidence type="ECO:0000313" key="2">
    <source>
        <dbReference type="Proteomes" id="UP001140094"/>
    </source>
</evidence>
<sequence>MIHMDMEARDRAVSRAEDLMDVYGHWPFKRDSPLFTTEIDSGEPGDLMVEEVVASVIYVLRKMDRLI</sequence>
<dbReference type="Proteomes" id="UP001140094">
    <property type="component" value="Unassembled WGS sequence"/>
</dbReference>
<evidence type="ECO:0000313" key="1">
    <source>
        <dbReference type="EMBL" id="KAJ2798306.1"/>
    </source>
</evidence>
<organism evidence="1 2">
    <name type="scientific">Coemansia guatemalensis</name>
    <dbReference type="NCBI Taxonomy" id="2761395"/>
    <lineage>
        <taxon>Eukaryota</taxon>
        <taxon>Fungi</taxon>
        <taxon>Fungi incertae sedis</taxon>
        <taxon>Zoopagomycota</taxon>
        <taxon>Kickxellomycotina</taxon>
        <taxon>Kickxellomycetes</taxon>
        <taxon>Kickxellales</taxon>
        <taxon>Kickxellaceae</taxon>
        <taxon>Coemansia</taxon>
    </lineage>
</organism>
<name>A0A9W8HQY3_9FUNG</name>